<evidence type="ECO:0000313" key="1">
    <source>
        <dbReference type="EMBL" id="CEK73799.1"/>
    </source>
</evidence>
<accession>A0A0B6ZYQ0</accession>
<protein>
    <submittedName>
        <fullName evidence="1">Uncharacterized protein</fullName>
    </submittedName>
</protein>
<reference evidence="1" key="1">
    <citation type="submission" date="2014-12" db="EMBL/GenBank/DDBJ databases">
        <title>Insight into the proteome of Arion vulgaris.</title>
        <authorList>
            <person name="Aradska J."/>
            <person name="Bulat T."/>
            <person name="Smidak R."/>
            <person name="Sarate P."/>
            <person name="Gangsoo J."/>
            <person name="Sialana F."/>
            <person name="Bilban M."/>
            <person name="Lubec G."/>
        </authorList>
    </citation>
    <scope>NUCLEOTIDE SEQUENCE</scope>
    <source>
        <tissue evidence="1">Skin</tissue>
    </source>
</reference>
<dbReference type="EMBL" id="HACG01026934">
    <property type="protein sequence ID" value="CEK73799.1"/>
    <property type="molecule type" value="Transcribed_RNA"/>
</dbReference>
<name>A0A0B6ZYQ0_9EUPU</name>
<organism evidence="1">
    <name type="scientific">Arion vulgaris</name>
    <dbReference type="NCBI Taxonomy" id="1028688"/>
    <lineage>
        <taxon>Eukaryota</taxon>
        <taxon>Metazoa</taxon>
        <taxon>Spiralia</taxon>
        <taxon>Lophotrochozoa</taxon>
        <taxon>Mollusca</taxon>
        <taxon>Gastropoda</taxon>
        <taxon>Heterobranchia</taxon>
        <taxon>Euthyneura</taxon>
        <taxon>Panpulmonata</taxon>
        <taxon>Eupulmonata</taxon>
        <taxon>Stylommatophora</taxon>
        <taxon>Helicina</taxon>
        <taxon>Arionoidea</taxon>
        <taxon>Arionidae</taxon>
        <taxon>Arion</taxon>
    </lineage>
</organism>
<dbReference type="AlphaFoldDB" id="A0A0B6ZYQ0"/>
<feature type="non-terminal residue" evidence="1">
    <location>
        <position position="1"/>
    </location>
</feature>
<feature type="non-terminal residue" evidence="1">
    <location>
        <position position="112"/>
    </location>
</feature>
<sequence>FILLFERFRYFNLKRDLTDSLDDFVIVLKKQADICEFGDLQDSIMTNALCSSLKSESLVQHLSNTNGLLFNDKNAQCSGTEGQCTKQIIDNKSDTTVSKLSMNRVTSDKVHE</sequence>
<gene>
    <name evidence="1" type="primary">ORF88322</name>
</gene>
<proteinExistence type="predicted"/>